<accession>A0A6J8BV97</accession>
<dbReference type="Proteomes" id="UP000507470">
    <property type="component" value="Unassembled WGS sequence"/>
</dbReference>
<dbReference type="OrthoDB" id="6089297at2759"/>
<name>A0A6J8BV97_MYTCO</name>
<keyword evidence="2" id="KW-1185">Reference proteome</keyword>
<sequence>MLKFKTRRSKLNWKKITTLYQGVNWKDIMNTKICAFQDIENITKEVFPIERTESCIKVCHFTGDLINGKRKAVESHPKGRICLSLWCRSPRGYADLRASGFVVLPSSRLLQYFKNSVNQVSRVNKEMLSWMLNEAKNKNIPLEEYEGGMLLDEMSIESDIQFSKKGGGMRIIGFTDVTEESKYMQILRTHKDDDNLATHALQG</sequence>
<dbReference type="AlphaFoldDB" id="A0A6J8BV97"/>
<protein>
    <submittedName>
        <fullName evidence="1">Uncharacterized protein</fullName>
    </submittedName>
</protein>
<evidence type="ECO:0000313" key="1">
    <source>
        <dbReference type="EMBL" id="CAC5387161.1"/>
    </source>
</evidence>
<evidence type="ECO:0000313" key="2">
    <source>
        <dbReference type="Proteomes" id="UP000507470"/>
    </source>
</evidence>
<reference evidence="1 2" key="1">
    <citation type="submission" date="2020-06" db="EMBL/GenBank/DDBJ databases">
        <authorList>
            <person name="Li R."/>
            <person name="Bekaert M."/>
        </authorList>
    </citation>
    <scope>NUCLEOTIDE SEQUENCE [LARGE SCALE GENOMIC DNA]</scope>
    <source>
        <strain evidence="2">wild</strain>
    </source>
</reference>
<gene>
    <name evidence="1" type="ORF">MCOR_22527</name>
</gene>
<proteinExistence type="predicted"/>
<dbReference type="EMBL" id="CACVKT020003982">
    <property type="protein sequence ID" value="CAC5387161.1"/>
    <property type="molecule type" value="Genomic_DNA"/>
</dbReference>
<organism evidence="1 2">
    <name type="scientific">Mytilus coruscus</name>
    <name type="common">Sea mussel</name>
    <dbReference type="NCBI Taxonomy" id="42192"/>
    <lineage>
        <taxon>Eukaryota</taxon>
        <taxon>Metazoa</taxon>
        <taxon>Spiralia</taxon>
        <taxon>Lophotrochozoa</taxon>
        <taxon>Mollusca</taxon>
        <taxon>Bivalvia</taxon>
        <taxon>Autobranchia</taxon>
        <taxon>Pteriomorphia</taxon>
        <taxon>Mytilida</taxon>
        <taxon>Mytiloidea</taxon>
        <taxon>Mytilidae</taxon>
        <taxon>Mytilinae</taxon>
        <taxon>Mytilus</taxon>
    </lineage>
</organism>